<reference evidence="3" key="1">
    <citation type="submission" date="2016-10" db="EMBL/GenBank/DDBJ databases">
        <authorList>
            <person name="Varghese N."/>
            <person name="Submissions S."/>
        </authorList>
    </citation>
    <scope>NUCLEOTIDE SEQUENCE [LARGE SCALE GENOMIC DNA]</scope>
    <source>
        <strain evidence="3">CBMB127</strain>
    </source>
</reference>
<accession>A0A1G8ZXC4</accession>
<dbReference type="EMBL" id="FNFX01000001">
    <property type="protein sequence ID" value="SDK18770.1"/>
    <property type="molecule type" value="Genomic_DNA"/>
</dbReference>
<dbReference type="CDD" id="cd00009">
    <property type="entry name" value="AAA"/>
    <property type="match status" value="1"/>
</dbReference>
<dbReference type="InterPro" id="IPR008533">
    <property type="entry name" value="DUF815"/>
</dbReference>
<name>A0A1G8ZXC4_9PROT</name>
<dbReference type="InterPro" id="IPR027417">
    <property type="entry name" value="P-loop_NTPase"/>
</dbReference>
<dbReference type="PANTHER" id="PTHR42935">
    <property type="entry name" value="SLR0930 PROTEIN"/>
    <property type="match status" value="1"/>
</dbReference>
<sequence length="287" mass="32543">MNPIEHLLQRAEHLITRLETLLPAPPAEPNWQATAWRWIKQGNQGQLQAVEHPHTVLLDDIRFIDRQKNEVVRNTRQFLQGLPANHVLLTGARGTGKSSLVKALLNGYAAEGLRLIEVDKQDLTDLPQIAQLIRNRPEKFIIFCDDLTFEANDVGYKALKVILDGSIENASPNLLVYATSNRKNLMPEYMADNQPVMDKGGEIRPSDTIDEKTSLSERFGLWLSFYSFDQDEYLTIAAHWLQTFGVAMDDVARHAALQFYHTRGARSGRVAYQFAKDYAGKLQLKSE</sequence>
<dbReference type="SUPFAM" id="SSF52540">
    <property type="entry name" value="P-loop containing nucleoside triphosphate hydrolases"/>
    <property type="match status" value="1"/>
</dbReference>
<feature type="domain" description="AAA+ ATPase" evidence="1">
    <location>
        <begin position="83"/>
        <end position="201"/>
    </location>
</feature>
<dbReference type="SMART" id="SM00382">
    <property type="entry name" value="AAA"/>
    <property type="match status" value="1"/>
</dbReference>
<dbReference type="Gene3D" id="3.40.50.300">
    <property type="entry name" value="P-loop containing nucleotide triphosphate hydrolases"/>
    <property type="match status" value="1"/>
</dbReference>
<keyword evidence="3" id="KW-1185">Reference proteome</keyword>
<protein>
    <recommendedName>
        <fullName evidence="1">AAA+ ATPase domain-containing protein</fullName>
    </recommendedName>
</protein>
<dbReference type="RefSeq" id="WP_091469449.1">
    <property type="nucleotide sequence ID" value="NZ_FNFX01000001.1"/>
</dbReference>
<evidence type="ECO:0000259" key="1">
    <source>
        <dbReference type="SMART" id="SM00382"/>
    </source>
</evidence>
<dbReference type="InterPro" id="IPR003593">
    <property type="entry name" value="AAA+_ATPase"/>
</dbReference>
<dbReference type="PANTHER" id="PTHR42935:SF1">
    <property type="entry name" value="SLR0930 PROTEIN"/>
    <property type="match status" value="1"/>
</dbReference>
<dbReference type="Pfam" id="PF05673">
    <property type="entry name" value="DUF815"/>
    <property type="match status" value="1"/>
</dbReference>
<gene>
    <name evidence="2" type="ORF">SAMN05192566_0529</name>
</gene>
<evidence type="ECO:0000313" key="3">
    <source>
        <dbReference type="Proteomes" id="UP000198629"/>
    </source>
</evidence>
<evidence type="ECO:0000313" key="2">
    <source>
        <dbReference type="EMBL" id="SDK18770.1"/>
    </source>
</evidence>
<dbReference type="OrthoDB" id="9812140at2"/>
<organism evidence="2 3">
    <name type="scientific">Methylophilus rhizosphaerae</name>
    <dbReference type="NCBI Taxonomy" id="492660"/>
    <lineage>
        <taxon>Bacteria</taxon>
        <taxon>Pseudomonadati</taxon>
        <taxon>Pseudomonadota</taxon>
        <taxon>Betaproteobacteria</taxon>
        <taxon>Nitrosomonadales</taxon>
        <taxon>Methylophilaceae</taxon>
        <taxon>Methylophilus</taxon>
    </lineage>
</organism>
<proteinExistence type="predicted"/>
<dbReference type="STRING" id="492660.SAMN05192566_0529"/>
<dbReference type="Proteomes" id="UP000198629">
    <property type="component" value="Unassembled WGS sequence"/>
</dbReference>
<dbReference type="AlphaFoldDB" id="A0A1G8ZXC4"/>